<comment type="caution">
    <text evidence="1">The sequence shown here is derived from an EMBL/GenBank/DDBJ whole genome shotgun (WGS) entry which is preliminary data.</text>
</comment>
<sequence length="157" mass="18010">MPSKARVVSIFGHYKMALWFAVICTLLLSLLSSVEKLRVNIEDTAFAVATKRILDRANLYKQQWVLSGQPEQLTIDGHAVNFSSNGWVKPKNGDEFDLCLSWFLVLYPERVVIDETPSSVENFSELNSYRCDYIFSQGKRIRIELVEGKFSIDIIDR</sequence>
<evidence type="ECO:0008006" key="3">
    <source>
        <dbReference type="Google" id="ProtNLM"/>
    </source>
</evidence>
<reference evidence="2" key="1">
    <citation type="journal article" date="2019" name="Int. J. Syst. Evol. Microbiol.">
        <title>The Global Catalogue of Microorganisms (GCM) 10K type strain sequencing project: providing services to taxonomists for standard genome sequencing and annotation.</title>
        <authorList>
            <consortium name="The Broad Institute Genomics Platform"/>
            <consortium name="The Broad Institute Genome Sequencing Center for Infectious Disease"/>
            <person name="Wu L."/>
            <person name="Ma J."/>
        </authorList>
    </citation>
    <scope>NUCLEOTIDE SEQUENCE [LARGE SCALE GENOMIC DNA]</scope>
    <source>
        <strain evidence="2">NBRC 108723</strain>
    </source>
</reference>
<name>A0ABQ6EVB9_9VIBR</name>
<protein>
    <recommendedName>
        <fullName evidence="3">MSHA biogenesis protein MshF</fullName>
    </recommendedName>
</protein>
<proteinExistence type="predicted"/>
<gene>
    <name evidence="1" type="ORF">GCM10007938_08900</name>
</gene>
<dbReference type="EMBL" id="BSPW01000020">
    <property type="protein sequence ID" value="GLT17113.1"/>
    <property type="molecule type" value="Genomic_DNA"/>
</dbReference>
<evidence type="ECO:0000313" key="1">
    <source>
        <dbReference type="EMBL" id="GLT17113.1"/>
    </source>
</evidence>
<accession>A0ABQ6EVB9</accession>
<dbReference type="RefSeq" id="WP_284191029.1">
    <property type="nucleotide sequence ID" value="NZ_BSPW01000020.1"/>
</dbReference>
<evidence type="ECO:0000313" key="2">
    <source>
        <dbReference type="Proteomes" id="UP001157138"/>
    </source>
</evidence>
<dbReference type="Proteomes" id="UP001157138">
    <property type="component" value="Unassembled WGS sequence"/>
</dbReference>
<keyword evidence="2" id="KW-1185">Reference proteome</keyword>
<organism evidence="1 2">
    <name type="scientific">Vibrio zhanjiangensis</name>
    <dbReference type="NCBI Taxonomy" id="1046128"/>
    <lineage>
        <taxon>Bacteria</taxon>
        <taxon>Pseudomonadati</taxon>
        <taxon>Pseudomonadota</taxon>
        <taxon>Gammaproteobacteria</taxon>
        <taxon>Vibrionales</taxon>
        <taxon>Vibrionaceae</taxon>
        <taxon>Vibrio</taxon>
    </lineage>
</organism>